<dbReference type="Gene3D" id="3.40.50.1100">
    <property type="match status" value="2"/>
</dbReference>
<comment type="catalytic activity">
    <reaction evidence="11 12">
        <text>(1S,2R)-1-C-(indol-3-yl)glycerol 3-phosphate + L-serine = D-glyceraldehyde 3-phosphate + L-tryptophan + H2O</text>
        <dbReference type="Rhea" id="RHEA:10532"/>
        <dbReference type="ChEBI" id="CHEBI:15377"/>
        <dbReference type="ChEBI" id="CHEBI:33384"/>
        <dbReference type="ChEBI" id="CHEBI:57912"/>
        <dbReference type="ChEBI" id="CHEBI:58866"/>
        <dbReference type="ChEBI" id="CHEBI:59776"/>
        <dbReference type="EC" id="4.2.1.20"/>
    </reaction>
</comment>
<dbReference type="CDD" id="cd06446">
    <property type="entry name" value="Trp-synth_B"/>
    <property type="match status" value="1"/>
</dbReference>
<dbReference type="InterPro" id="IPR036052">
    <property type="entry name" value="TrpB-like_PALP_sf"/>
</dbReference>
<evidence type="ECO:0000256" key="9">
    <source>
        <dbReference type="ARBA" id="ARBA00023141"/>
    </source>
</evidence>
<dbReference type="AlphaFoldDB" id="A0A0H1R7W6"/>
<keyword evidence="8 12" id="KW-0663">Pyridoxal phosphate</keyword>
<evidence type="ECO:0000313" key="14">
    <source>
        <dbReference type="EMBL" id="KLK88737.1"/>
    </source>
</evidence>
<proteinExistence type="inferred from homology"/>
<dbReference type="EC" id="4.2.1.20" evidence="12"/>
<comment type="similarity">
    <text evidence="4 12">Belongs to the TrpB family.</text>
</comment>
<comment type="pathway">
    <text evidence="3 12">Amino-acid biosynthesis; L-tryptophan biosynthesis; L-tryptophan from chorismate: step 5/5.</text>
</comment>
<dbReference type="SUPFAM" id="SSF53686">
    <property type="entry name" value="Tryptophan synthase beta subunit-like PLP-dependent enzymes"/>
    <property type="match status" value="1"/>
</dbReference>
<dbReference type="EMBL" id="JXOJ01000002">
    <property type="protein sequence ID" value="KLK88737.1"/>
    <property type="molecule type" value="Genomic_DNA"/>
</dbReference>
<feature type="domain" description="Tryptophan synthase beta chain-like PALP" evidence="13">
    <location>
        <begin position="50"/>
        <end position="373"/>
    </location>
</feature>
<dbReference type="PIRSF" id="PIRSF001413">
    <property type="entry name" value="Trp_syn_beta"/>
    <property type="match status" value="1"/>
</dbReference>
<comment type="subunit">
    <text evidence="5 12">Tetramer of two alpha and two beta chains.</text>
</comment>
<comment type="function">
    <text evidence="2 12">The beta subunit is responsible for the synthesis of L-tryptophan from indole and L-serine.</text>
</comment>
<evidence type="ECO:0000256" key="10">
    <source>
        <dbReference type="ARBA" id="ARBA00023239"/>
    </source>
</evidence>
<dbReference type="PROSITE" id="PS00168">
    <property type="entry name" value="TRP_SYNTHASE_BETA"/>
    <property type="match status" value="1"/>
</dbReference>
<dbReference type="InterPro" id="IPR006654">
    <property type="entry name" value="Trp_synth_beta"/>
</dbReference>
<evidence type="ECO:0000259" key="13">
    <source>
        <dbReference type="Pfam" id="PF00291"/>
    </source>
</evidence>
<evidence type="ECO:0000256" key="4">
    <source>
        <dbReference type="ARBA" id="ARBA00009982"/>
    </source>
</evidence>
<evidence type="ECO:0000256" key="8">
    <source>
        <dbReference type="ARBA" id="ARBA00022898"/>
    </source>
</evidence>
<dbReference type="PANTHER" id="PTHR48077:SF3">
    <property type="entry name" value="TRYPTOPHAN SYNTHASE"/>
    <property type="match status" value="1"/>
</dbReference>
<accession>A0A0H1R7W6</accession>
<keyword evidence="7 12" id="KW-0822">Tryptophan biosynthesis</keyword>
<feature type="modified residue" description="N6-(pyridoxal phosphate)lysine" evidence="12">
    <location>
        <position position="84"/>
    </location>
</feature>
<dbReference type="HAMAP" id="MF_00133">
    <property type="entry name" value="Trp_synth_beta"/>
    <property type="match status" value="1"/>
</dbReference>
<dbReference type="GO" id="GO:0005737">
    <property type="term" value="C:cytoplasm"/>
    <property type="evidence" value="ECO:0007669"/>
    <property type="project" value="TreeGrafter"/>
</dbReference>
<dbReference type="PANTHER" id="PTHR48077">
    <property type="entry name" value="TRYPTOPHAN SYNTHASE-RELATED"/>
    <property type="match status" value="1"/>
</dbReference>
<dbReference type="OrthoDB" id="371827at2157"/>
<evidence type="ECO:0000256" key="11">
    <source>
        <dbReference type="ARBA" id="ARBA00049047"/>
    </source>
</evidence>
<reference evidence="14 15" key="1">
    <citation type="journal article" date="2015" name="Int. J. Syst. Evol. Microbiol.">
        <title>Methanoculleus sediminis sp. nov., a methanogen from sediments near a submarine mud volcano.</title>
        <authorList>
            <person name="Chen S.C."/>
            <person name="Chen M.F."/>
            <person name="Lai M.C."/>
            <person name="Weng C.Y."/>
            <person name="Wu S.Y."/>
            <person name="Lin S."/>
            <person name="Yang T.F."/>
            <person name="Chen P.C."/>
        </authorList>
    </citation>
    <scope>NUCLEOTIDE SEQUENCE [LARGE SCALE GENOMIC DNA]</scope>
    <source>
        <strain evidence="14 15">S3Fa</strain>
    </source>
</reference>
<keyword evidence="6 12" id="KW-0028">Amino-acid biosynthesis</keyword>
<evidence type="ECO:0000256" key="1">
    <source>
        <dbReference type="ARBA" id="ARBA00001933"/>
    </source>
</evidence>
<keyword evidence="15" id="KW-1185">Reference proteome</keyword>
<name>A0A0H1R7W6_9EURY</name>
<dbReference type="RefSeq" id="WP_048183169.1">
    <property type="nucleotide sequence ID" value="NZ_JXOJ01000002.1"/>
</dbReference>
<comment type="cofactor">
    <cofactor evidence="1 12">
        <name>pyridoxal 5'-phosphate</name>
        <dbReference type="ChEBI" id="CHEBI:597326"/>
    </cofactor>
</comment>
<evidence type="ECO:0000256" key="2">
    <source>
        <dbReference type="ARBA" id="ARBA00002786"/>
    </source>
</evidence>
<dbReference type="InterPro" id="IPR006653">
    <property type="entry name" value="Trp_synth_b_CS"/>
</dbReference>
<comment type="caution">
    <text evidence="14">The sequence shown here is derived from an EMBL/GenBank/DDBJ whole genome shotgun (WGS) entry which is preliminary data.</text>
</comment>
<evidence type="ECO:0000256" key="12">
    <source>
        <dbReference type="HAMAP-Rule" id="MF_00133"/>
    </source>
</evidence>
<dbReference type="Proteomes" id="UP000035301">
    <property type="component" value="Unassembled WGS sequence"/>
</dbReference>
<dbReference type="STRING" id="1550566.SZ63_07080"/>
<gene>
    <name evidence="12" type="primary">trpB</name>
    <name evidence="14" type="ORF">SZ63_07080</name>
</gene>
<evidence type="ECO:0000256" key="7">
    <source>
        <dbReference type="ARBA" id="ARBA00022822"/>
    </source>
</evidence>
<dbReference type="PATRIC" id="fig|1550566.3.peg.1539"/>
<protein>
    <recommendedName>
        <fullName evidence="12">Tryptophan synthase beta chain</fullName>
        <ecNumber evidence="12">4.2.1.20</ecNumber>
    </recommendedName>
</protein>
<sequence>MKPGRYGIYGGQYVPETLMSALIELEETYERVREDPEFSRRLSWYLREYAGRETPLTYCSNLSRDLGCRVYLKREDLLHGGAHKLNNTLGQALMAKFMGKRRLIAETGAGQHGVATAIAGAALGLPVEVYMGEVDTRRQALNVFRMELLGARVVPVVSGTRTLKDAINAAMRDWVANLGETHYLLGSCVGPHPFPRIVRDFQSVIGEETRRQILEREGRLPDTVVACVGGGSNAIGIFYPFVGDDVALVGVEAGGEGLDSGRHGASLSAGSVGVFQGALSYLLQDGDGQALETHSVAAGLDHPSVGPEHAMLKDSGRVRYEAVTDAEALHAFRRLSRTEGIIPALESAHAVAYALRAADDLDKDGILVVNLSGRGDKDVADVANLHGGVA</sequence>
<organism evidence="14 15">
    <name type="scientific">Methanoculleus sediminis</name>
    <dbReference type="NCBI Taxonomy" id="1550566"/>
    <lineage>
        <taxon>Archaea</taxon>
        <taxon>Methanobacteriati</taxon>
        <taxon>Methanobacteriota</taxon>
        <taxon>Stenosarchaea group</taxon>
        <taxon>Methanomicrobia</taxon>
        <taxon>Methanomicrobiales</taxon>
        <taxon>Methanomicrobiaceae</taxon>
        <taxon>Methanoculleus</taxon>
    </lineage>
</organism>
<dbReference type="GO" id="GO:0004834">
    <property type="term" value="F:tryptophan synthase activity"/>
    <property type="evidence" value="ECO:0007669"/>
    <property type="project" value="UniProtKB-UniRule"/>
</dbReference>
<dbReference type="Pfam" id="PF00291">
    <property type="entry name" value="PALP"/>
    <property type="match status" value="1"/>
</dbReference>
<dbReference type="UniPathway" id="UPA00035">
    <property type="reaction ID" value="UER00044"/>
</dbReference>
<evidence type="ECO:0000313" key="15">
    <source>
        <dbReference type="Proteomes" id="UP000035301"/>
    </source>
</evidence>
<evidence type="ECO:0000256" key="6">
    <source>
        <dbReference type="ARBA" id="ARBA00022605"/>
    </source>
</evidence>
<evidence type="ECO:0000256" key="5">
    <source>
        <dbReference type="ARBA" id="ARBA00011270"/>
    </source>
</evidence>
<keyword evidence="9 12" id="KW-0057">Aromatic amino acid biosynthesis</keyword>
<keyword evidence="10 12" id="KW-0456">Lyase</keyword>
<dbReference type="InterPro" id="IPR001926">
    <property type="entry name" value="TrpB-like_PALP"/>
</dbReference>
<dbReference type="InterPro" id="IPR023026">
    <property type="entry name" value="Trp_synth_beta/beta-like"/>
</dbReference>
<dbReference type="FunFam" id="3.40.50.1100:FF:000004">
    <property type="entry name" value="Tryptophan synthase beta chain"/>
    <property type="match status" value="1"/>
</dbReference>
<dbReference type="FunFam" id="3.40.50.1100:FF:000001">
    <property type="entry name" value="Tryptophan synthase beta chain"/>
    <property type="match status" value="1"/>
</dbReference>
<dbReference type="NCBIfam" id="TIGR00263">
    <property type="entry name" value="trpB"/>
    <property type="match status" value="1"/>
</dbReference>
<evidence type="ECO:0000256" key="3">
    <source>
        <dbReference type="ARBA" id="ARBA00004733"/>
    </source>
</evidence>